<gene>
    <name evidence="2" type="ORF">SAMN02982931_02032</name>
</gene>
<dbReference type="STRING" id="665467.SAMN02982931_02032"/>
<protein>
    <submittedName>
        <fullName evidence="2">Uncharacterized SAM-binding protein YcdF, DUF218 family</fullName>
    </submittedName>
</protein>
<dbReference type="PANTHER" id="PTHR30336:SF4">
    <property type="entry name" value="ENVELOPE BIOGENESIS FACTOR ELYC"/>
    <property type="match status" value="1"/>
</dbReference>
<dbReference type="Pfam" id="PF02698">
    <property type="entry name" value="DUF218"/>
    <property type="match status" value="1"/>
</dbReference>
<proteinExistence type="predicted"/>
<dbReference type="GO" id="GO:0043164">
    <property type="term" value="P:Gram-negative-bacterium-type cell wall biogenesis"/>
    <property type="evidence" value="ECO:0007669"/>
    <property type="project" value="TreeGrafter"/>
</dbReference>
<dbReference type="AlphaFoldDB" id="A0A1G6BZ49"/>
<dbReference type="EMBL" id="FMXQ01000003">
    <property type="protein sequence ID" value="SDB25884.1"/>
    <property type="molecule type" value="Genomic_DNA"/>
</dbReference>
<dbReference type="InterPro" id="IPR051599">
    <property type="entry name" value="Cell_Envelope_Assoc"/>
</dbReference>
<dbReference type="InterPro" id="IPR003848">
    <property type="entry name" value="DUF218"/>
</dbReference>
<evidence type="ECO:0000313" key="2">
    <source>
        <dbReference type="EMBL" id="SDB25884.1"/>
    </source>
</evidence>
<dbReference type="Gene3D" id="3.40.50.620">
    <property type="entry name" value="HUPs"/>
    <property type="match status" value="1"/>
</dbReference>
<dbReference type="GO" id="GO:0000270">
    <property type="term" value="P:peptidoglycan metabolic process"/>
    <property type="evidence" value="ECO:0007669"/>
    <property type="project" value="TreeGrafter"/>
</dbReference>
<dbReference type="GO" id="GO:0005886">
    <property type="term" value="C:plasma membrane"/>
    <property type="evidence" value="ECO:0007669"/>
    <property type="project" value="TreeGrafter"/>
</dbReference>
<organism evidence="2 3">
    <name type="scientific">Bauldia litoralis</name>
    <dbReference type="NCBI Taxonomy" id="665467"/>
    <lineage>
        <taxon>Bacteria</taxon>
        <taxon>Pseudomonadati</taxon>
        <taxon>Pseudomonadota</taxon>
        <taxon>Alphaproteobacteria</taxon>
        <taxon>Hyphomicrobiales</taxon>
        <taxon>Kaistiaceae</taxon>
        <taxon>Bauldia</taxon>
    </lineage>
</organism>
<dbReference type="Proteomes" id="UP000199071">
    <property type="component" value="Unassembled WGS sequence"/>
</dbReference>
<dbReference type="RefSeq" id="WP_175478369.1">
    <property type="nucleotide sequence ID" value="NZ_FMXQ01000003.1"/>
</dbReference>
<dbReference type="InterPro" id="IPR014729">
    <property type="entry name" value="Rossmann-like_a/b/a_fold"/>
</dbReference>
<evidence type="ECO:0000259" key="1">
    <source>
        <dbReference type="Pfam" id="PF02698"/>
    </source>
</evidence>
<feature type="domain" description="DUF218" evidence="1">
    <location>
        <begin position="48"/>
        <end position="185"/>
    </location>
</feature>
<dbReference type="CDD" id="cd06259">
    <property type="entry name" value="YdcF-like"/>
    <property type="match status" value="1"/>
</dbReference>
<dbReference type="PANTHER" id="PTHR30336">
    <property type="entry name" value="INNER MEMBRANE PROTEIN, PROBABLE PERMEASE"/>
    <property type="match status" value="1"/>
</dbReference>
<evidence type="ECO:0000313" key="3">
    <source>
        <dbReference type="Proteomes" id="UP000199071"/>
    </source>
</evidence>
<accession>A0A1G6BZ49</accession>
<sequence>MASRKRKPVWFAATALAGSLVVGLAIGFVAFARTVTVAAPPVDPRAEGIVVLTGGTARIDGALALLAEGRAQRLLISGVNPVVTRETLAETVEDGVRPVLACCVDLDHARDTIENASETQRWVEEQGFRSLIVVTSDYHMPRSMAELGGTMPDVELIAFPVSNPDLRLDDWWRDSATFGLLAREYGKFLAAEARQLLPITRPARAAGR</sequence>
<reference evidence="2 3" key="1">
    <citation type="submission" date="2016-10" db="EMBL/GenBank/DDBJ databases">
        <authorList>
            <person name="de Groot N.N."/>
        </authorList>
    </citation>
    <scope>NUCLEOTIDE SEQUENCE [LARGE SCALE GENOMIC DNA]</scope>
    <source>
        <strain evidence="2 3">ATCC 35022</strain>
    </source>
</reference>
<keyword evidence="3" id="KW-1185">Reference proteome</keyword>
<name>A0A1G6BZ49_9HYPH</name>